<feature type="compositionally biased region" description="Acidic residues" evidence="1">
    <location>
        <begin position="12"/>
        <end position="25"/>
    </location>
</feature>
<evidence type="ECO:0000256" key="1">
    <source>
        <dbReference type="SAM" id="MobiDB-lite"/>
    </source>
</evidence>
<sequence>MNRSPDSPTYDSDIDPEYFPESDSSEDEIKEYYNHEDEFLEITENIPQNSKYLEIKDSNQTHIKKNIPKILQNLIIMPQNFITESTERPQMLTVSDIPTLF</sequence>
<organism evidence="2 3">
    <name type="scientific">Diabrotica virgifera virgifera</name>
    <name type="common">western corn rootworm</name>
    <dbReference type="NCBI Taxonomy" id="50390"/>
    <lineage>
        <taxon>Eukaryota</taxon>
        <taxon>Metazoa</taxon>
        <taxon>Ecdysozoa</taxon>
        <taxon>Arthropoda</taxon>
        <taxon>Hexapoda</taxon>
        <taxon>Insecta</taxon>
        <taxon>Pterygota</taxon>
        <taxon>Neoptera</taxon>
        <taxon>Endopterygota</taxon>
        <taxon>Coleoptera</taxon>
        <taxon>Polyphaga</taxon>
        <taxon>Cucujiformia</taxon>
        <taxon>Chrysomeloidea</taxon>
        <taxon>Chrysomelidae</taxon>
        <taxon>Galerucinae</taxon>
        <taxon>Diabroticina</taxon>
        <taxon>Diabroticites</taxon>
        <taxon>Diabrotica</taxon>
    </lineage>
</organism>
<protein>
    <submittedName>
        <fullName evidence="2">Uncharacterized protein</fullName>
    </submittedName>
</protein>
<feature type="region of interest" description="Disordered" evidence="1">
    <location>
        <begin position="1"/>
        <end position="25"/>
    </location>
</feature>
<feature type="compositionally biased region" description="Polar residues" evidence="1">
    <location>
        <begin position="1"/>
        <end position="10"/>
    </location>
</feature>
<accession>A0ABM5IZ48</accession>
<dbReference type="RefSeq" id="XP_028151160.2">
    <property type="nucleotide sequence ID" value="XM_028295359.2"/>
</dbReference>
<name>A0ABM5IZ48_DIAVI</name>
<dbReference type="GeneID" id="114344527"/>
<keyword evidence="3" id="KW-1185">Reference proteome</keyword>
<reference evidence="2" key="1">
    <citation type="submission" date="2025-05" db="UniProtKB">
        <authorList>
            <consortium name="EnsemblMetazoa"/>
        </authorList>
    </citation>
    <scope>IDENTIFICATION</scope>
</reference>
<evidence type="ECO:0000313" key="3">
    <source>
        <dbReference type="Proteomes" id="UP001652700"/>
    </source>
</evidence>
<proteinExistence type="predicted"/>
<dbReference type="EnsemblMetazoa" id="XM_028295359.2">
    <property type="protein sequence ID" value="XP_028151160.2"/>
    <property type="gene ID" value="LOC114344527"/>
</dbReference>
<dbReference type="Proteomes" id="UP001652700">
    <property type="component" value="Unplaced"/>
</dbReference>
<evidence type="ECO:0000313" key="2">
    <source>
        <dbReference type="EnsemblMetazoa" id="XP_028151160.2"/>
    </source>
</evidence>